<gene>
    <name evidence="5" type="ORF">ACJRO7_025398</name>
</gene>
<evidence type="ECO:0000256" key="1">
    <source>
        <dbReference type="ARBA" id="ARBA00009861"/>
    </source>
</evidence>
<dbReference type="EMBL" id="JBJKBG010000006">
    <property type="protein sequence ID" value="KAL3736442.1"/>
    <property type="molecule type" value="Genomic_DNA"/>
</dbReference>
<proteinExistence type="inferred from homology"/>
<comment type="similarity">
    <text evidence="1">Belongs to the plant acyltransferase family.</text>
</comment>
<evidence type="ECO:0000256" key="2">
    <source>
        <dbReference type="ARBA" id="ARBA00022679"/>
    </source>
</evidence>
<name>A0ABD3KAQ9_EUCGL</name>
<evidence type="ECO:0000313" key="6">
    <source>
        <dbReference type="Proteomes" id="UP001634007"/>
    </source>
</evidence>
<comment type="caution">
    <text evidence="5">The sequence shown here is derived from an EMBL/GenBank/DDBJ whole genome shotgun (WGS) entry which is preliminary data.</text>
</comment>
<keyword evidence="6" id="KW-1185">Reference proteome</keyword>
<dbReference type="GO" id="GO:0016746">
    <property type="term" value="F:acyltransferase activity"/>
    <property type="evidence" value="ECO:0007669"/>
    <property type="project" value="UniProtKB-KW"/>
</dbReference>
<dbReference type="Proteomes" id="UP001634007">
    <property type="component" value="Unassembled WGS sequence"/>
</dbReference>
<accession>A0ABD3KAQ9</accession>
<dbReference type="Gene3D" id="3.30.559.10">
    <property type="entry name" value="Chloramphenicol acetyltransferase-like domain"/>
    <property type="match status" value="1"/>
</dbReference>
<evidence type="ECO:0000313" key="5">
    <source>
        <dbReference type="EMBL" id="KAL3736442.1"/>
    </source>
</evidence>
<reference evidence="5 6" key="1">
    <citation type="submission" date="2024-11" db="EMBL/GenBank/DDBJ databases">
        <title>Chromosome-level genome assembly of Eucalyptus globulus Labill. provides insights into its genome evolution.</title>
        <authorList>
            <person name="Li X."/>
        </authorList>
    </citation>
    <scope>NUCLEOTIDE SEQUENCE [LARGE SCALE GENOMIC DNA]</scope>
    <source>
        <strain evidence="5">CL2024</strain>
        <tissue evidence="5">Fresh tender leaves</tissue>
    </source>
</reference>
<evidence type="ECO:0000256" key="4">
    <source>
        <dbReference type="SAM" id="MobiDB-lite"/>
    </source>
</evidence>
<keyword evidence="3" id="KW-0012">Acyltransferase</keyword>
<dbReference type="PANTHER" id="PTHR31623:SF110">
    <property type="entry name" value="VINORINE SYNTHASE-LIKE"/>
    <property type="match status" value="1"/>
</dbReference>
<dbReference type="InterPro" id="IPR023213">
    <property type="entry name" value="CAT-like_dom_sf"/>
</dbReference>
<protein>
    <submittedName>
        <fullName evidence="5">Uncharacterized protein</fullName>
    </submittedName>
</protein>
<evidence type="ECO:0000256" key="3">
    <source>
        <dbReference type="ARBA" id="ARBA00023315"/>
    </source>
</evidence>
<keyword evidence="2" id="KW-0808">Transferase</keyword>
<dbReference type="PANTHER" id="PTHR31623">
    <property type="entry name" value="F21J9.9"/>
    <property type="match status" value="1"/>
</dbReference>
<organism evidence="5 6">
    <name type="scientific">Eucalyptus globulus</name>
    <name type="common">Tasmanian blue gum</name>
    <dbReference type="NCBI Taxonomy" id="34317"/>
    <lineage>
        <taxon>Eukaryota</taxon>
        <taxon>Viridiplantae</taxon>
        <taxon>Streptophyta</taxon>
        <taxon>Embryophyta</taxon>
        <taxon>Tracheophyta</taxon>
        <taxon>Spermatophyta</taxon>
        <taxon>Magnoliopsida</taxon>
        <taxon>eudicotyledons</taxon>
        <taxon>Gunneridae</taxon>
        <taxon>Pentapetalae</taxon>
        <taxon>rosids</taxon>
        <taxon>malvids</taxon>
        <taxon>Myrtales</taxon>
        <taxon>Myrtaceae</taxon>
        <taxon>Myrtoideae</taxon>
        <taxon>Eucalypteae</taxon>
        <taxon>Eucalyptus</taxon>
    </lineage>
</organism>
<feature type="region of interest" description="Disordered" evidence="4">
    <location>
        <begin position="1"/>
        <end position="22"/>
    </location>
</feature>
<sequence length="103" mass="11144">MKAIRKLLPDEPSLSESTSSDGDGVHVVMVQVNVFECGGIALGAYLSRKIIDSPTCVTLLKAWSAAARGSAREVTPSFIAPSLFLQSELIKAILFKMSFVWRS</sequence>
<dbReference type="Pfam" id="PF02458">
    <property type="entry name" value="Transferase"/>
    <property type="match status" value="1"/>
</dbReference>
<dbReference type="AlphaFoldDB" id="A0ABD3KAQ9"/>